<sequence length="354" mass="38261">MSAHILCDPALKASRGQCGFCLWPNEACKFFLKNVDSTAKSPQIVFKDSVCPKLPTRLSYAAAARSSKSAPSTNIPVQCPLCPKRSPAVWKYSLREHISLTHVDANENDFKALWDIASSERTALRAYYKRVTSTIRRPRTTAPASSAIIISEAHTSRLAMRTTDLVVDGNIPQDAESESVVDDGDDDDIDLDFPSDTDSNSRDASPDSLFDDIEGDEADRVPVAQPTAGVTEGSADLATIPTSSVPAATPMQNPAPQAASSSTAVPPPLTVRTRRGRQSSSLLVMETCNCGKGPVLLGGQARPDAALNMIECTKPGCEIRFYHRACVGLVETAVPRRWVCSDCNVEPQSKRRRL</sequence>
<dbReference type="OrthoDB" id="3241874at2759"/>
<dbReference type="AlphaFoldDB" id="A0A165P6D9"/>
<feature type="region of interest" description="Disordered" evidence="4">
    <location>
        <begin position="250"/>
        <end position="277"/>
    </location>
</feature>
<evidence type="ECO:0000256" key="1">
    <source>
        <dbReference type="ARBA" id="ARBA00022723"/>
    </source>
</evidence>
<evidence type="ECO:0000313" key="6">
    <source>
        <dbReference type="EMBL" id="KZW01714.1"/>
    </source>
</evidence>
<keyword evidence="1" id="KW-0479">Metal-binding</keyword>
<evidence type="ECO:0000256" key="2">
    <source>
        <dbReference type="ARBA" id="ARBA00022771"/>
    </source>
</evidence>
<dbReference type="GO" id="GO:0008270">
    <property type="term" value="F:zinc ion binding"/>
    <property type="evidence" value="ECO:0007669"/>
    <property type="project" value="UniProtKB-KW"/>
</dbReference>
<gene>
    <name evidence="6" type="ORF">EXIGLDRAFT_760618</name>
</gene>
<feature type="domain" description="Zinc finger PHD-type" evidence="5">
    <location>
        <begin position="287"/>
        <end position="344"/>
    </location>
</feature>
<proteinExistence type="predicted"/>
<reference evidence="6 7" key="1">
    <citation type="journal article" date="2016" name="Mol. Biol. Evol.">
        <title>Comparative Genomics of Early-Diverging Mushroom-Forming Fungi Provides Insights into the Origins of Lignocellulose Decay Capabilities.</title>
        <authorList>
            <person name="Nagy L.G."/>
            <person name="Riley R."/>
            <person name="Tritt A."/>
            <person name="Adam C."/>
            <person name="Daum C."/>
            <person name="Floudas D."/>
            <person name="Sun H."/>
            <person name="Yadav J.S."/>
            <person name="Pangilinan J."/>
            <person name="Larsson K.H."/>
            <person name="Matsuura K."/>
            <person name="Barry K."/>
            <person name="Labutti K."/>
            <person name="Kuo R."/>
            <person name="Ohm R.A."/>
            <person name="Bhattacharya S.S."/>
            <person name="Shirouzu T."/>
            <person name="Yoshinaga Y."/>
            <person name="Martin F.M."/>
            <person name="Grigoriev I.V."/>
            <person name="Hibbett D.S."/>
        </authorList>
    </citation>
    <scope>NUCLEOTIDE SEQUENCE [LARGE SCALE GENOMIC DNA]</scope>
    <source>
        <strain evidence="6 7">HHB12029</strain>
    </source>
</reference>
<dbReference type="SUPFAM" id="SSF57903">
    <property type="entry name" value="FYVE/PHD zinc finger"/>
    <property type="match status" value="1"/>
</dbReference>
<accession>A0A165P6D9</accession>
<feature type="region of interest" description="Disordered" evidence="4">
    <location>
        <begin position="169"/>
        <end position="220"/>
    </location>
</feature>
<evidence type="ECO:0000256" key="3">
    <source>
        <dbReference type="ARBA" id="ARBA00022833"/>
    </source>
</evidence>
<evidence type="ECO:0000313" key="7">
    <source>
        <dbReference type="Proteomes" id="UP000077266"/>
    </source>
</evidence>
<dbReference type="Proteomes" id="UP000077266">
    <property type="component" value="Unassembled WGS sequence"/>
</dbReference>
<name>A0A165P6D9_EXIGL</name>
<keyword evidence="3" id="KW-0862">Zinc</keyword>
<dbReference type="Gene3D" id="3.30.40.10">
    <property type="entry name" value="Zinc/RING finger domain, C3HC4 (zinc finger)"/>
    <property type="match status" value="1"/>
</dbReference>
<evidence type="ECO:0000256" key="4">
    <source>
        <dbReference type="SAM" id="MobiDB-lite"/>
    </source>
</evidence>
<dbReference type="SMART" id="SM00249">
    <property type="entry name" value="PHD"/>
    <property type="match status" value="1"/>
</dbReference>
<dbReference type="InParanoid" id="A0A165P6D9"/>
<organism evidence="6 7">
    <name type="scientific">Exidia glandulosa HHB12029</name>
    <dbReference type="NCBI Taxonomy" id="1314781"/>
    <lineage>
        <taxon>Eukaryota</taxon>
        <taxon>Fungi</taxon>
        <taxon>Dikarya</taxon>
        <taxon>Basidiomycota</taxon>
        <taxon>Agaricomycotina</taxon>
        <taxon>Agaricomycetes</taxon>
        <taxon>Auriculariales</taxon>
        <taxon>Exidiaceae</taxon>
        <taxon>Exidia</taxon>
    </lineage>
</organism>
<keyword evidence="2" id="KW-0863">Zinc-finger</keyword>
<dbReference type="EMBL" id="KV425892">
    <property type="protein sequence ID" value="KZW01714.1"/>
    <property type="molecule type" value="Genomic_DNA"/>
</dbReference>
<protein>
    <recommendedName>
        <fullName evidence="5">Zinc finger PHD-type domain-containing protein</fullName>
    </recommendedName>
</protein>
<dbReference type="PROSITE" id="PS01359">
    <property type="entry name" value="ZF_PHD_1"/>
    <property type="match status" value="1"/>
</dbReference>
<feature type="region of interest" description="Disordered" evidence="4">
    <location>
        <begin position="226"/>
        <end position="245"/>
    </location>
</feature>
<evidence type="ECO:0000259" key="5">
    <source>
        <dbReference type="SMART" id="SM00249"/>
    </source>
</evidence>
<dbReference type="InterPro" id="IPR011011">
    <property type="entry name" value="Znf_FYVE_PHD"/>
</dbReference>
<dbReference type="InterPro" id="IPR013083">
    <property type="entry name" value="Znf_RING/FYVE/PHD"/>
</dbReference>
<feature type="compositionally biased region" description="Acidic residues" evidence="4">
    <location>
        <begin position="175"/>
        <end position="195"/>
    </location>
</feature>
<dbReference type="InterPro" id="IPR001965">
    <property type="entry name" value="Znf_PHD"/>
</dbReference>
<keyword evidence="7" id="KW-1185">Reference proteome</keyword>
<dbReference type="InterPro" id="IPR019786">
    <property type="entry name" value="Zinc_finger_PHD-type_CS"/>
</dbReference>
<feature type="compositionally biased region" description="Polar residues" evidence="4">
    <location>
        <begin position="250"/>
        <end position="264"/>
    </location>
</feature>